<keyword evidence="2" id="KW-1185">Reference proteome</keyword>
<evidence type="ECO:0000313" key="2">
    <source>
        <dbReference type="Proteomes" id="UP001328107"/>
    </source>
</evidence>
<gene>
    <name evidence="1" type="ORF">PMAYCL1PPCAC_19266</name>
</gene>
<proteinExistence type="predicted"/>
<comment type="caution">
    <text evidence="1">The sequence shown here is derived from an EMBL/GenBank/DDBJ whole genome shotgun (WGS) entry which is preliminary data.</text>
</comment>
<name>A0AAN5CQZ2_9BILA</name>
<feature type="non-terminal residue" evidence="1">
    <location>
        <position position="1"/>
    </location>
</feature>
<dbReference type="EMBL" id="BTRK01000004">
    <property type="protein sequence ID" value="GMR49071.1"/>
    <property type="molecule type" value="Genomic_DNA"/>
</dbReference>
<evidence type="ECO:0000313" key="1">
    <source>
        <dbReference type="EMBL" id="GMR49071.1"/>
    </source>
</evidence>
<reference evidence="2" key="1">
    <citation type="submission" date="2022-10" db="EMBL/GenBank/DDBJ databases">
        <title>Genome assembly of Pristionchus species.</title>
        <authorList>
            <person name="Yoshida K."/>
            <person name="Sommer R.J."/>
        </authorList>
    </citation>
    <scope>NUCLEOTIDE SEQUENCE [LARGE SCALE GENOMIC DNA]</scope>
    <source>
        <strain evidence="2">RS5460</strain>
    </source>
</reference>
<accession>A0AAN5CQZ2</accession>
<dbReference type="AlphaFoldDB" id="A0AAN5CQZ2"/>
<organism evidence="1 2">
    <name type="scientific">Pristionchus mayeri</name>
    <dbReference type="NCBI Taxonomy" id="1317129"/>
    <lineage>
        <taxon>Eukaryota</taxon>
        <taxon>Metazoa</taxon>
        <taxon>Ecdysozoa</taxon>
        <taxon>Nematoda</taxon>
        <taxon>Chromadorea</taxon>
        <taxon>Rhabditida</taxon>
        <taxon>Rhabditina</taxon>
        <taxon>Diplogasteromorpha</taxon>
        <taxon>Diplogasteroidea</taxon>
        <taxon>Neodiplogasteridae</taxon>
        <taxon>Pristionchus</taxon>
    </lineage>
</organism>
<dbReference type="Proteomes" id="UP001328107">
    <property type="component" value="Unassembled WGS sequence"/>
</dbReference>
<sequence>SSQDEITINTLPSDVIRNILRLGVESIDEMRLNTLAMEHLANRKLLPTISSFYWFFGENGEMQMKVRIPENLKKYFGVRGTTEEDEYVSVFSFESYFRLDVHVRLFDVITWSFGTS</sequence>
<protein>
    <submittedName>
        <fullName evidence="1">Uncharacterized protein</fullName>
    </submittedName>
</protein>